<dbReference type="OrthoDB" id="9769898at2"/>
<evidence type="ECO:0000313" key="4">
    <source>
        <dbReference type="Proteomes" id="UP000000683"/>
    </source>
</evidence>
<dbReference type="KEGG" id="alt:ambt_20260"/>
<feature type="region of interest" description="Disordered" evidence="1">
    <location>
        <begin position="37"/>
        <end position="57"/>
    </location>
</feature>
<accession>F5Z6N0</accession>
<evidence type="ECO:0000313" key="3">
    <source>
        <dbReference type="EMBL" id="AEF05543.1"/>
    </source>
</evidence>
<name>F5Z6N0_ALTNA</name>
<dbReference type="PANTHER" id="PTHR33361">
    <property type="entry name" value="GLR0591 PROTEIN"/>
    <property type="match status" value="1"/>
</dbReference>
<organism evidence="3 4">
    <name type="scientific">Alteromonas naphthalenivorans</name>
    <dbReference type="NCBI Taxonomy" id="715451"/>
    <lineage>
        <taxon>Bacteria</taxon>
        <taxon>Pseudomonadati</taxon>
        <taxon>Pseudomonadota</taxon>
        <taxon>Gammaproteobacteria</taxon>
        <taxon>Alteromonadales</taxon>
        <taxon>Alteromonadaceae</taxon>
        <taxon>Alteromonas/Salinimonas group</taxon>
        <taxon>Alteromonas</taxon>
    </lineage>
</organism>
<gene>
    <name evidence="3" type="ordered locus">ambt_20260</name>
</gene>
<proteinExistence type="predicted"/>
<evidence type="ECO:0000256" key="1">
    <source>
        <dbReference type="SAM" id="MobiDB-lite"/>
    </source>
</evidence>
<protein>
    <recommendedName>
        <fullName evidence="5">Lipoprotein</fullName>
    </recommendedName>
</protein>
<evidence type="ECO:0008006" key="5">
    <source>
        <dbReference type="Google" id="ProtNLM"/>
    </source>
</evidence>
<reference evidence="3 4" key="1">
    <citation type="journal article" date="2011" name="J. Bacteriol.">
        <title>Complete genome sequence of the polycyclic aromatic hydrocarbon-degrading bacterium Alteromonas sp. strain SN2.</title>
        <authorList>
            <person name="Jin H.M."/>
            <person name="Jeong H."/>
            <person name="Moon E.J."/>
            <person name="Math R.K."/>
            <person name="Lee K."/>
            <person name="Kim H.J."/>
            <person name="Jeon C.O."/>
            <person name="Oh T.K."/>
            <person name="Kim J.F."/>
        </authorList>
    </citation>
    <scope>NUCLEOTIDE SEQUENCE [LARGE SCALE GENOMIC DNA]</scope>
    <source>
        <strain evidence="4">JCM 17741 / KACC 18427 / KCTC 11700BP / SN2</strain>
    </source>
</reference>
<dbReference type="EMBL" id="CP002339">
    <property type="protein sequence ID" value="AEF05543.1"/>
    <property type="molecule type" value="Genomic_DNA"/>
</dbReference>
<dbReference type="PROSITE" id="PS51257">
    <property type="entry name" value="PROKAR_LIPOPROTEIN"/>
    <property type="match status" value="1"/>
</dbReference>
<dbReference type="RefSeq" id="WP_013786453.1">
    <property type="nucleotide sequence ID" value="NC_015554.1"/>
</dbReference>
<dbReference type="AlphaFoldDB" id="F5Z6N0"/>
<dbReference type="eggNOG" id="COG4805">
    <property type="taxonomic scope" value="Bacteria"/>
</dbReference>
<dbReference type="PANTHER" id="PTHR33361:SF16">
    <property type="entry name" value="DUF885 DOMAIN-CONTAINING PROTEIN"/>
    <property type="match status" value="1"/>
</dbReference>
<keyword evidence="2" id="KW-0732">Signal</keyword>
<sequence length="636" mass="71424">MRVRKCSVTKALPKSAVAFAVCAVGLSTTLLSGCNPAPEDAPKHAQQASVDKPESVKQQEDKRLVAFIEARFDRLVAQSPNLQSYLGINNGAQSTWSDTSDAFAQKQLENTKADLAKLTAEFDRSDLSDEGKLNFDLFKRELTNEIENAAFRKQSYVVDQFRGQYTSAITLLKNNHRIVNEAGAQAYINRLVGFESLMDDIVARMKDRAAFGVLPPAFSFDSMINDVSAMLTGAPLDAPVTSSSKLHPLYADFKEKLAALHLEESKENALLEEASSALKGPFKRGYSSLLATLKQQKPLQANNDGVWSLPNGDAYYANRVKAETTLALSPEEIHVIGLNEVARIHQQMQQIMDEVEFTGTLQAFFEFIRTDPNNFYANNDEGRAAFLADAKAQTSEIFAVADQYFHTLPKADLEVRRVEPWRENSTSIAFYNRPSLDGSRPGIYYANLADMTGVQKYVFKAITYHEGVPGHHFQIAQAQELEGLPRFRKYLGVGAYIEGWALYAEQLAFEMGFYKNPLHNFGRLQNELWRAVRLVTDTGIHYKRWSREQAIEYFVTNTPLSPQDIETEVERYFVNPGQALSYKMGMLKILELREKAQAQIGDNFDIRDFHSSVLGAGALPLDVLEKRVEQYINTKQ</sequence>
<dbReference type="Proteomes" id="UP000000683">
    <property type="component" value="Chromosome"/>
</dbReference>
<dbReference type="Pfam" id="PF05960">
    <property type="entry name" value="DUF885"/>
    <property type="match status" value="1"/>
</dbReference>
<feature type="chain" id="PRO_5003332337" description="Lipoprotein" evidence="2">
    <location>
        <begin position="21"/>
        <end position="636"/>
    </location>
</feature>
<keyword evidence="4" id="KW-1185">Reference proteome</keyword>
<dbReference type="InterPro" id="IPR010281">
    <property type="entry name" value="DUF885"/>
</dbReference>
<dbReference type="HOGENOM" id="CLU_018914_1_0_6"/>
<evidence type="ECO:0000256" key="2">
    <source>
        <dbReference type="SAM" id="SignalP"/>
    </source>
</evidence>
<feature type="signal peptide" evidence="2">
    <location>
        <begin position="1"/>
        <end position="20"/>
    </location>
</feature>